<accession>A0A2M6X029</accession>
<protein>
    <submittedName>
        <fullName evidence="1">Uncharacterized protein</fullName>
    </submittedName>
</protein>
<name>A0A2M6X029_9BACT</name>
<comment type="caution">
    <text evidence="1">The sequence shown here is derived from an EMBL/GenBank/DDBJ whole genome shotgun (WGS) entry which is preliminary data.</text>
</comment>
<dbReference type="SUPFAM" id="SSF57997">
    <property type="entry name" value="Tropomyosin"/>
    <property type="match status" value="1"/>
</dbReference>
<dbReference type="Gene3D" id="1.20.1260.80">
    <property type="match status" value="1"/>
</dbReference>
<reference evidence="2" key="1">
    <citation type="submission" date="2017-09" db="EMBL/GenBank/DDBJ databases">
        <title>Depth-based differentiation of microbial function through sediment-hosted aquifers and enrichment of novel symbionts in the deep terrestrial subsurface.</title>
        <authorList>
            <person name="Probst A.J."/>
            <person name="Ladd B."/>
            <person name="Jarett J.K."/>
            <person name="Geller-Mcgrath D.E."/>
            <person name="Sieber C.M.K."/>
            <person name="Emerson J.B."/>
            <person name="Anantharaman K."/>
            <person name="Thomas B.C."/>
            <person name="Malmstrom R."/>
            <person name="Stieglmeier M."/>
            <person name="Klingl A."/>
            <person name="Woyke T."/>
            <person name="Ryan C.M."/>
            <person name="Banfield J.F."/>
        </authorList>
    </citation>
    <scope>NUCLEOTIDE SEQUENCE [LARGE SCALE GENOMIC DNA]</scope>
</reference>
<sequence>MPKQSAAPVTKQDFEEAMHILAKSFERVATKEDLKNIETRLNGVDGRLDSVDKRLDGIDQRLDKIERVQHSMLKVLDSIEGRLKEMANHEERITRLEATI</sequence>
<dbReference type="AlphaFoldDB" id="A0A2M6X029"/>
<dbReference type="EMBL" id="PEZP01000009">
    <property type="protein sequence ID" value="PIT98396.1"/>
    <property type="molecule type" value="Genomic_DNA"/>
</dbReference>
<gene>
    <name evidence="1" type="ORF">COT71_00940</name>
</gene>
<dbReference type="Proteomes" id="UP000230731">
    <property type="component" value="Unassembled WGS sequence"/>
</dbReference>
<proteinExistence type="predicted"/>
<organism evidence="1 2">
    <name type="scientific">Candidatus Andersenbacteria bacterium CG10_big_fil_rev_8_21_14_0_10_54_11</name>
    <dbReference type="NCBI Taxonomy" id="1974485"/>
    <lineage>
        <taxon>Bacteria</taxon>
        <taxon>Candidatus Anderseniibacteriota</taxon>
    </lineage>
</organism>
<evidence type="ECO:0000313" key="2">
    <source>
        <dbReference type="Proteomes" id="UP000230731"/>
    </source>
</evidence>
<evidence type="ECO:0000313" key="1">
    <source>
        <dbReference type="EMBL" id="PIT98396.1"/>
    </source>
</evidence>